<dbReference type="GO" id="GO:0004674">
    <property type="term" value="F:protein serine/threonine kinase activity"/>
    <property type="evidence" value="ECO:0007669"/>
    <property type="project" value="UniProtKB-KW"/>
</dbReference>
<feature type="region of interest" description="Disordered" evidence="9">
    <location>
        <begin position="254"/>
        <end position="293"/>
    </location>
</feature>
<feature type="region of interest" description="Disordered" evidence="9">
    <location>
        <begin position="76"/>
        <end position="129"/>
    </location>
</feature>
<keyword evidence="1" id="KW-0723">Serine/threonine-protein kinase</keyword>
<evidence type="ECO:0000259" key="10">
    <source>
        <dbReference type="PROSITE" id="PS50011"/>
    </source>
</evidence>
<keyword evidence="3 7" id="KW-0547">Nucleotide-binding</keyword>
<dbReference type="Pfam" id="PF00574">
    <property type="entry name" value="CLP_protease"/>
    <property type="match status" value="1"/>
</dbReference>
<dbReference type="InterPro" id="IPR008271">
    <property type="entry name" value="Ser/Thr_kinase_AS"/>
</dbReference>
<dbReference type="PROSITE" id="PS00108">
    <property type="entry name" value="PROTEIN_KINASE_ST"/>
    <property type="match status" value="1"/>
</dbReference>
<sequence>AAGTKGKRYAMKNTRIMMTQPMGGSQGDIYQIKKTVEELNAIYQIFSRYYMKFTGMDQDRVELATCRDYFMTPEQAQPCTPRRQEPRVNVEPSPSSLSLEPPELDSASMSDRLSACSPFGTESSEQSTRSSVTSYASYTHNALDAASELAYFRAVLAPLASPTDSALGSPTMDGPSCTGGGHGEASSSRELRRSTSTAKATPLARHVAKMGLVRRACDSVKLEHVEEYKATSSAATSGPPDGCESWLPLLRTAADQPPAEPTPTPGPCAAASGSSPTHTPVGPATPRADDCKAPAVSTPSIEFAPRCLPAEGLLFAWPGLQPSMSRAAWHLSDFNVVRQLYKGYASAVYKATCCRSGRDVVLKSYTLSTLTDFLRNQVLRELDIHSRLEHPSVVQLLAAFREGDSLILVLEYVRGGPLDRARRKLGGRLSEQQALDLVLLPLLQTLCYLHAQGIVHRDIKPENLLFTPDWRLKVCDYGVSICLAEERAVTRTGSKEYMAPEVQVCPLKRTPADNKDSTALAYGTSCDIWSLGALAYEMLVGFTPFPGGPPPSRQGAPAKSLAFPSSLSVDARAFVLACLEQHPADRPTVLQLMQHPWIQGACLLSS</sequence>
<dbReference type="InterPro" id="IPR023562">
    <property type="entry name" value="ClpP/TepA"/>
</dbReference>
<protein>
    <submittedName>
        <fullName evidence="11">Serine/threonine-protein kinase Aurora-3</fullName>
    </submittedName>
</protein>
<dbReference type="InterPro" id="IPR000719">
    <property type="entry name" value="Prot_kinase_dom"/>
</dbReference>
<feature type="compositionally biased region" description="Low complexity" evidence="9">
    <location>
        <begin position="91"/>
        <end position="101"/>
    </location>
</feature>
<dbReference type="Gene3D" id="3.90.226.10">
    <property type="entry name" value="2-enoyl-CoA Hydratase, Chain A, domain 1"/>
    <property type="match status" value="1"/>
</dbReference>
<dbReference type="InterPro" id="IPR030616">
    <property type="entry name" value="Aur-like"/>
</dbReference>
<name>A0A2J8A0R2_9CHLO</name>
<organism evidence="11 12">
    <name type="scientific">Tetrabaena socialis</name>
    <dbReference type="NCBI Taxonomy" id="47790"/>
    <lineage>
        <taxon>Eukaryota</taxon>
        <taxon>Viridiplantae</taxon>
        <taxon>Chlorophyta</taxon>
        <taxon>core chlorophytes</taxon>
        <taxon>Chlorophyceae</taxon>
        <taxon>CS clade</taxon>
        <taxon>Chlamydomonadales</taxon>
        <taxon>Tetrabaenaceae</taxon>
        <taxon>Tetrabaena</taxon>
    </lineage>
</organism>
<feature type="region of interest" description="Disordered" evidence="9">
    <location>
        <begin position="163"/>
        <end position="203"/>
    </location>
</feature>
<dbReference type="PROSITE" id="PS50011">
    <property type="entry name" value="PROTEIN_KINASE_DOM"/>
    <property type="match status" value="1"/>
</dbReference>
<dbReference type="SMART" id="SM00220">
    <property type="entry name" value="S_TKc"/>
    <property type="match status" value="1"/>
</dbReference>
<evidence type="ECO:0000256" key="4">
    <source>
        <dbReference type="ARBA" id="ARBA00022777"/>
    </source>
</evidence>
<dbReference type="EMBL" id="PGGS01000258">
    <property type="protein sequence ID" value="PNH06106.1"/>
    <property type="molecule type" value="Genomic_DNA"/>
</dbReference>
<dbReference type="InterPro" id="IPR011009">
    <property type="entry name" value="Kinase-like_dom_sf"/>
</dbReference>
<evidence type="ECO:0000256" key="9">
    <source>
        <dbReference type="SAM" id="MobiDB-lite"/>
    </source>
</evidence>
<keyword evidence="5 7" id="KW-0067">ATP-binding</keyword>
<dbReference type="Gene3D" id="1.10.510.10">
    <property type="entry name" value="Transferase(Phosphotransferase) domain 1"/>
    <property type="match status" value="1"/>
</dbReference>
<dbReference type="SUPFAM" id="SSF52096">
    <property type="entry name" value="ClpP/crotonase"/>
    <property type="match status" value="1"/>
</dbReference>
<feature type="non-terminal residue" evidence="11">
    <location>
        <position position="1"/>
    </location>
</feature>
<accession>A0A2J8A0R2</accession>
<evidence type="ECO:0000256" key="1">
    <source>
        <dbReference type="ARBA" id="ARBA00022527"/>
    </source>
</evidence>
<feature type="compositionally biased region" description="Low complexity" evidence="9">
    <location>
        <begin position="267"/>
        <end position="277"/>
    </location>
</feature>
<reference evidence="11 12" key="1">
    <citation type="journal article" date="2017" name="Mol. Biol. Evol.">
        <title>The 4-celled Tetrabaena socialis nuclear genome reveals the essential components for genetic control of cell number at the origin of multicellularity in the volvocine lineage.</title>
        <authorList>
            <person name="Featherston J."/>
            <person name="Arakaki Y."/>
            <person name="Hanschen E.R."/>
            <person name="Ferris P.J."/>
            <person name="Michod R.E."/>
            <person name="Olson B.J.S.C."/>
            <person name="Nozaki H."/>
            <person name="Durand P.M."/>
        </authorList>
    </citation>
    <scope>NUCLEOTIDE SEQUENCE [LARGE SCALE GENOMIC DNA]</scope>
    <source>
        <strain evidence="11 12">NIES-571</strain>
    </source>
</reference>
<feature type="domain" description="Protein kinase" evidence="10">
    <location>
        <begin position="334"/>
        <end position="598"/>
    </location>
</feature>
<dbReference type="AlphaFoldDB" id="A0A2J8A0R2"/>
<evidence type="ECO:0000256" key="6">
    <source>
        <dbReference type="PIRSR" id="PIRSR630616-1"/>
    </source>
</evidence>
<keyword evidence="2" id="KW-0808">Transferase</keyword>
<keyword evidence="12" id="KW-1185">Reference proteome</keyword>
<dbReference type="OrthoDB" id="377346at2759"/>
<dbReference type="Proteomes" id="UP000236333">
    <property type="component" value="Unassembled WGS sequence"/>
</dbReference>
<evidence type="ECO:0000256" key="3">
    <source>
        <dbReference type="ARBA" id="ARBA00022741"/>
    </source>
</evidence>
<evidence type="ECO:0000313" key="11">
    <source>
        <dbReference type="EMBL" id="PNH06106.1"/>
    </source>
</evidence>
<dbReference type="Pfam" id="PF00069">
    <property type="entry name" value="Pkinase"/>
    <property type="match status" value="1"/>
</dbReference>
<feature type="binding site" evidence="7">
    <location>
        <begin position="462"/>
        <end position="463"/>
    </location>
    <ligand>
        <name>ATP</name>
        <dbReference type="ChEBI" id="CHEBI:30616"/>
    </ligand>
</feature>
<evidence type="ECO:0000313" key="12">
    <source>
        <dbReference type="Proteomes" id="UP000236333"/>
    </source>
</evidence>
<evidence type="ECO:0000256" key="7">
    <source>
        <dbReference type="PIRSR" id="PIRSR630616-2"/>
    </source>
</evidence>
<feature type="cross-link" description="Glycyl lysine isopeptide (Lys-Gly) (interchain with G-Cter in SUMO2)" evidence="8">
    <location>
        <position position="460"/>
    </location>
</feature>
<dbReference type="GO" id="GO:0005524">
    <property type="term" value="F:ATP binding"/>
    <property type="evidence" value="ECO:0007669"/>
    <property type="project" value="UniProtKB-KW"/>
</dbReference>
<gene>
    <name evidence="11" type="ORF">TSOC_007556</name>
</gene>
<dbReference type="InterPro" id="IPR029045">
    <property type="entry name" value="ClpP/crotonase-like_dom_sf"/>
</dbReference>
<feature type="binding site" evidence="7">
    <location>
        <position position="363"/>
    </location>
    <ligand>
        <name>ATP</name>
        <dbReference type="ChEBI" id="CHEBI:30616"/>
    </ligand>
</feature>
<proteinExistence type="predicted"/>
<comment type="caution">
    <text evidence="11">The sequence shown here is derived from an EMBL/GenBank/DDBJ whole genome shotgun (WGS) entry which is preliminary data.</text>
</comment>
<dbReference type="PANTHER" id="PTHR24350">
    <property type="entry name" value="SERINE/THREONINE-PROTEIN KINASE IAL-RELATED"/>
    <property type="match status" value="1"/>
</dbReference>
<dbReference type="SUPFAM" id="SSF56112">
    <property type="entry name" value="Protein kinase-like (PK-like)"/>
    <property type="match status" value="1"/>
</dbReference>
<evidence type="ECO:0000256" key="2">
    <source>
        <dbReference type="ARBA" id="ARBA00022679"/>
    </source>
</evidence>
<evidence type="ECO:0000256" key="5">
    <source>
        <dbReference type="ARBA" id="ARBA00022840"/>
    </source>
</evidence>
<dbReference type="FunFam" id="1.10.510.10:FF:000813">
    <property type="entry name" value="Aurora-like kinase"/>
    <property type="match status" value="1"/>
</dbReference>
<feature type="binding site" evidence="7">
    <location>
        <position position="476"/>
    </location>
    <ligand>
        <name>ATP</name>
        <dbReference type="ChEBI" id="CHEBI:30616"/>
    </ligand>
</feature>
<keyword evidence="4 11" id="KW-0418">Kinase</keyword>
<feature type="active site" description="Proton acceptor" evidence="6">
    <location>
        <position position="458"/>
    </location>
</feature>
<evidence type="ECO:0000256" key="8">
    <source>
        <dbReference type="PIRSR" id="PIRSR630616-3"/>
    </source>
</evidence>